<comment type="caution">
    <text evidence="2">The sequence shown here is derived from an EMBL/GenBank/DDBJ whole genome shotgun (WGS) entry which is preliminary data.</text>
</comment>
<dbReference type="AlphaFoldDB" id="A0A0A0BIR0"/>
<evidence type="ECO:0000259" key="1">
    <source>
        <dbReference type="Pfam" id="PF01883"/>
    </source>
</evidence>
<dbReference type="STRING" id="392484.LP43_1509"/>
<proteinExistence type="predicted"/>
<evidence type="ECO:0000313" key="3">
    <source>
        <dbReference type="Proteomes" id="UP000029999"/>
    </source>
</evidence>
<dbReference type="InterPro" id="IPR002744">
    <property type="entry name" value="MIP18-like"/>
</dbReference>
<reference evidence="2 3" key="1">
    <citation type="submission" date="2014-09" db="EMBL/GenBank/DDBJ databases">
        <authorList>
            <person name="Grob C."/>
            <person name="Taubert M."/>
            <person name="Howat A.M."/>
            <person name="Burns O.J."/>
            <person name="Dixon J.L."/>
            <person name="Chen Y."/>
            <person name="Murrell J.C."/>
        </authorList>
    </citation>
    <scope>NUCLEOTIDE SEQUENCE [LARGE SCALE GENOMIC DNA]</scope>
    <source>
        <strain evidence="2">L4</strain>
    </source>
</reference>
<name>A0A0A0BIR0_9GAMM</name>
<gene>
    <name evidence="2" type="ORF">LP43_1509</name>
</gene>
<dbReference type="Pfam" id="PF01883">
    <property type="entry name" value="FeS_assembly_P"/>
    <property type="match status" value="1"/>
</dbReference>
<evidence type="ECO:0000313" key="2">
    <source>
        <dbReference type="EMBL" id="KGM07009.1"/>
    </source>
</evidence>
<dbReference type="PANTHER" id="PTHR42831:SF1">
    <property type="entry name" value="FE-S PROTEIN MATURATION AUXILIARY FACTOR YITW"/>
    <property type="match status" value="1"/>
</dbReference>
<dbReference type="RefSeq" id="WP_008291320.1">
    <property type="nucleotide sequence ID" value="NZ_JADFAB010000011.1"/>
</dbReference>
<dbReference type="InterPro" id="IPR014291">
    <property type="entry name" value="SUF_FeS_clus_asmbl-assoc"/>
</dbReference>
<organism evidence="2 3">
    <name type="scientific">Methylophaga thiooxydans</name>
    <dbReference type="NCBI Taxonomy" id="392484"/>
    <lineage>
        <taxon>Bacteria</taxon>
        <taxon>Pseudomonadati</taxon>
        <taxon>Pseudomonadota</taxon>
        <taxon>Gammaproteobacteria</taxon>
        <taxon>Thiotrichales</taxon>
        <taxon>Piscirickettsiaceae</taxon>
        <taxon>Methylophaga</taxon>
    </lineage>
</organism>
<dbReference type="InterPro" id="IPR052339">
    <property type="entry name" value="Fe-S_Maturation_MIP18"/>
</dbReference>
<accession>A0A0A0BIR0</accession>
<dbReference type="SUPFAM" id="SSF117916">
    <property type="entry name" value="Fe-S cluster assembly (FSCA) domain-like"/>
    <property type="match status" value="1"/>
</dbReference>
<dbReference type="EMBL" id="JRQD01000003">
    <property type="protein sequence ID" value="KGM07009.1"/>
    <property type="molecule type" value="Genomic_DNA"/>
</dbReference>
<dbReference type="InterPro" id="IPR034904">
    <property type="entry name" value="FSCA_dom_sf"/>
</dbReference>
<dbReference type="NCBIfam" id="TIGR02945">
    <property type="entry name" value="SUF_assoc"/>
    <property type="match status" value="1"/>
</dbReference>
<sequence length="109" mass="12192">MNDQYTISPEQLKEEVIEVLKTIYDPEIPINIYELGLIYKVDVSNSGNVSIDMTLTAPGCPVAQSFPGDVESRVMSVEGVKKAHVELVWDPQWTKDMMSEAAQLQLGMF</sequence>
<dbReference type="Proteomes" id="UP000029999">
    <property type="component" value="Unassembled WGS sequence"/>
</dbReference>
<protein>
    <submittedName>
        <fullName evidence="2">PaaD-like protein</fullName>
    </submittedName>
</protein>
<feature type="domain" description="MIP18 family-like" evidence="1">
    <location>
        <begin position="13"/>
        <end position="85"/>
    </location>
</feature>
<dbReference type="Gene3D" id="3.30.300.130">
    <property type="entry name" value="Fe-S cluster assembly (FSCA)"/>
    <property type="match status" value="1"/>
</dbReference>
<dbReference type="PANTHER" id="PTHR42831">
    <property type="entry name" value="FE-S PROTEIN MATURATION AUXILIARY FACTOR YITW"/>
    <property type="match status" value="1"/>
</dbReference>